<name>A0ABS1TEZ0_9CLOT</name>
<accession>A0ABS1TEZ0</accession>
<evidence type="ECO:0000259" key="6">
    <source>
        <dbReference type="SMART" id="SM00363"/>
    </source>
</evidence>
<feature type="domain" description="RNA-binding S4" evidence="6">
    <location>
        <begin position="15"/>
        <end position="74"/>
    </location>
</feature>
<dbReference type="NCBIfam" id="TIGR00005">
    <property type="entry name" value="rluA_subfam"/>
    <property type="match status" value="1"/>
</dbReference>
<dbReference type="Gene3D" id="3.30.2350.10">
    <property type="entry name" value="Pseudouridine synthase"/>
    <property type="match status" value="1"/>
</dbReference>
<dbReference type="PANTHER" id="PTHR21600">
    <property type="entry name" value="MITOCHONDRIAL RNA PSEUDOURIDINE SYNTHASE"/>
    <property type="match status" value="1"/>
</dbReference>
<evidence type="ECO:0000313" key="7">
    <source>
        <dbReference type="EMBL" id="MBL4937935.1"/>
    </source>
</evidence>
<dbReference type="RefSeq" id="WP_202750676.1">
    <property type="nucleotide sequence ID" value="NZ_JAESWC010000018.1"/>
</dbReference>
<dbReference type="Pfam" id="PF00849">
    <property type="entry name" value="PseudoU_synth_2"/>
    <property type="match status" value="1"/>
</dbReference>
<evidence type="ECO:0000256" key="5">
    <source>
        <dbReference type="RuleBase" id="RU362028"/>
    </source>
</evidence>
<organism evidence="7 8">
    <name type="scientific">Clostridium rhizosphaerae</name>
    <dbReference type="NCBI Taxonomy" id="2803861"/>
    <lineage>
        <taxon>Bacteria</taxon>
        <taxon>Bacillati</taxon>
        <taxon>Bacillota</taxon>
        <taxon>Clostridia</taxon>
        <taxon>Eubacteriales</taxon>
        <taxon>Clostridiaceae</taxon>
        <taxon>Clostridium</taxon>
    </lineage>
</organism>
<evidence type="ECO:0000256" key="2">
    <source>
        <dbReference type="ARBA" id="ARBA00010876"/>
    </source>
</evidence>
<dbReference type="Gene3D" id="3.10.290.10">
    <property type="entry name" value="RNA-binding S4 domain"/>
    <property type="match status" value="1"/>
</dbReference>
<evidence type="ECO:0000313" key="8">
    <source>
        <dbReference type="Proteomes" id="UP000632377"/>
    </source>
</evidence>
<sequence length="306" mass="34646">MEFKEFIVDKEYENIRLDVYLSKMLLDKSRSFIQNLIEEGNAVINKISKKSNYKLKSGDKVELTIPSPAMLDLKPEDIPLDILYEDKDVIVVNKPQGMVVHPASGVYEGTLVNALLNHCTDLSGINGVSRPGIVHRIDKDTSGVLVVAKNDFAHNKLAEQLKNHSMKRVYIALAEGIIKEEEGTVNQPLARHPVDRIKIAVIKGGREAITHYKVIKRFKSSSLIECRLETGRTHQIRVHMSFIGHPLVGDPVYGYKKQRFNLNGQMLHAKVLGFVHPVTGEYLEFEAEPPEYFKKVIEILEKELPK</sequence>
<comment type="catalytic activity">
    <reaction evidence="1 5">
        <text>a uridine in RNA = a pseudouridine in RNA</text>
        <dbReference type="Rhea" id="RHEA:48348"/>
        <dbReference type="Rhea" id="RHEA-COMP:12068"/>
        <dbReference type="Rhea" id="RHEA-COMP:12069"/>
        <dbReference type="ChEBI" id="CHEBI:65314"/>
        <dbReference type="ChEBI" id="CHEBI:65315"/>
    </reaction>
</comment>
<comment type="caution">
    <text evidence="7">The sequence shown here is derived from an EMBL/GenBank/DDBJ whole genome shotgun (WGS) entry which is preliminary data.</text>
</comment>
<dbReference type="Proteomes" id="UP000632377">
    <property type="component" value="Unassembled WGS sequence"/>
</dbReference>
<dbReference type="SUPFAM" id="SSF55174">
    <property type="entry name" value="Alpha-L RNA-binding motif"/>
    <property type="match status" value="1"/>
</dbReference>
<dbReference type="CDD" id="cd00165">
    <property type="entry name" value="S4"/>
    <property type="match status" value="1"/>
</dbReference>
<reference evidence="7 8" key="1">
    <citation type="submission" date="2021-01" db="EMBL/GenBank/DDBJ databases">
        <title>Genome public.</title>
        <authorList>
            <person name="Liu C."/>
            <person name="Sun Q."/>
        </authorList>
    </citation>
    <scope>NUCLEOTIDE SEQUENCE [LARGE SCALE GENOMIC DNA]</scope>
    <source>
        <strain evidence="7 8">YIM B02515</strain>
    </source>
</reference>
<dbReference type="SMART" id="SM00363">
    <property type="entry name" value="S4"/>
    <property type="match status" value="1"/>
</dbReference>
<comment type="function">
    <text evidence="5">Responsible for synthesis of pseudouridine from uracil.</text>
</comment>
<dbReference type="InterPro" id="IPR050188">
    <property type="entry name" value="RluA_PseudoU_synthase"/>
</dbReference>
<dbReference type="PROSITE" id="PS01129">
    <property type="entry name" value="PSI_RLU"/>
    <property type="match status" value="1"/>
</dbReference>
<dbReference type="InterPro" id="IPR006224">
    <property type="entry name" value="PsdUridine_synth_RluA-like_CS"/>
</dbReference>
<dbReference type="PANTHER" id="PTHR21600:SF44">
    <property type="entry name" value="RIBOSOMAL LARGE SUBUNIT PSEUDOURIDINE SYNTHASE D"/>
    <property type="match status" value="1"/>
</dbReference>
<keyword evidence="4" id="KW-0694">RNA-binding</keyword>
<evidence type="ECO:0000256" key="3">
    <source>
        <dbReference type="ARBA" id="ARBA00023235"/>
    </source>
</evidence>
<dbReference type="InterPro" id="IPR006145">
    <property type="entry name" value="PsdUridine_synth_RsuA/RluA"/>
</dbReference>
<dbReference type="PROSITE" id="PS50889">
    <property type="entry name" value="S4"/>
    <property type="match status" value="1"/>
</dbReference>
<dbReference type="EMBL" id="JAESWC010000018">
    <property type="protein sequence ID" value="MBL4937935.1"/>
    <property type="molecule type" value="Genomic_DNA"/>
</dbReference>
<dbReference type="SUPFAM" id="SSF55120">
    <property type="entry name" value="Pseudouridine synthase"/>
    <property type="match status" value="1"/>
</dbReference>
<protein>
    <recommendedName>
        <fullName evidence="5">Pseudouridine synthase</fullName>
        <ecNumber evidence="5">5.4.99.-</ecNumber>
    </recommendedName>
</protein>
<dbReference type="InterPro" id="IPR006225">
    <property type="entry name" value="PsdUridine_synth_RluC/D"/>
</dbReference>
<keyword evidence="8" id="KW-1185">Reference proteome</keyword>
<keyword evidence="3 5" id="KW-0413">Isomerase</keyword>
<gene>
    <name evidence="7" type="ORF">JK636_19685</name>
</gene>
<evidence type="ECO:0000256" key="1">
    <source>
        <dbReference type="ARBA" id="ARBA00000073"/>
    </source>
</evidence>
<evidence type="ECO:0000256" key="4">
    <source>
        <dbReference type="PROSITE-ProRule" id="PRU00182"/>
    </source>
</evidence>
<dbReference type="CDD" id="cd02869">
    <property type="entry name" value="PseudoU_synth_RluA_like"/>
    <property type="match status" value="1"/>
</dbReference>
<comment type="similarity">
    <text evidence="2 5">Belongs to the pseudouridine synthase RluA family.</text>
</comment>
<dbReference type="InterPro" id="IPR036986">
    <property type="entry name" value="S4_RNA-bd_sf"/>
</dbReference>
<proteinExistence type="inferred from homology"/>
<dbReference type="InterPro" id="IPR020103">
    <property type="entry name" value="PsdUridine_synth_cat_dom_sf"/>
</dbReference>
<dbReference type="InterPro" id="IPR002942">
    <property type="entry name" value="S4_RNA-bd"/>
</dbReference>
<dbReference type="Pfam" id="PF01479">
    <property type="entry name" value="S4"/>
    <property type="match status" value="1"/>
</dbReference>
<dbReference type="EC" id="5.4.99.-" evidence="5"/>